<dbReference type="Pfam" id="PF00528">
    <property type="entry name" value="BPD_transp_1"/>
    <property type="match status" value="1"/>
</dbReference>
<evidence type="ECO:0000256" key="8">
    <source>
        <dbReference type="ARBA" id="ARBA00023136"/>
    </source>
</evidence>
<dbReference type="Gene3D" id="1.10.3720.10">
    <property type="entry name" value="MetI-like"/>
    <property type="match status" value="1"/>
</dbReference>
<keyword evidence="4" id="KW-1003">Cell membrane</keyword>
<feature type="transmembrane region" description="Helical" evidence="9">
    <location>
        <begin position="173"/>
        <end position="195"/>
    </location>
</feature>
<gene>
    <name evidence="12" type="primary">pstC</name>
    <name evidence="12" type="ORF">RM531_09325</name>
</gene>
<evidence type="ECO:0000256" key="5">
    <source>
        <dbReference type="ARBA" id="ARBA00022592"/>
    </source>
</evidence>
<keyword evidence="10" id="KW-0997">Cell inner membrane</keyword>
<accession>A0ABU3B921</accession>
<dbReference type="InterPro" id="IPR051124">
    <property type="entry name" value="Phosphate_Transport_Permease"/>
</dbReference>
<dbReference type="EMBL" id="JAVRHY010000007">
    <property type="protein sequence ID" value="MDT0618678.1"/>
    <property type="molecule type" value="Genomic_DNA"/>
</dbReference>
<protein>
    <recommendedName>
        <fullName evidence="10">Phosphate transport system permease protein</fullName>
    </recommendedName>
</protein>
<evidence type="ECO:0000256" key="2">
    <source>
        <dbReference type="ARBA" id="ARBA00007069"/>
    </source>
</evidence>
<name>A0ABU3B921_9GAMM</name>
<feature type="transmembrane region" description="Helical" evidence="9">
    <location>
        <begin position="71"/>
        <end position="97"/>
    </location>
</feature>
<evidence type="ECO:0000256" key="1">
    <source>
        <dbReference type="ARBA" id="ARBA00004651"/>
    </source>
</evidence>
<evidence type="ECO:0000256" key="9">
    <source>
        <dbReference type="RuleBase" id="RU363032"/>
    </source>
</evidence>
<keyword evidence="3 9" id="KW-0813">Transport</keyword>
<keyword evidence="7 9" id="KW-1133">Transmembrane helix</keyword>
<dbReference type="PROSITE" id="PS50928">
    <property type="entry name" value="ABC_TM1"/>
    <property type="match status" value="1"/>
</dbReference>
<dbReference type="NCBIfam" id="TIGR02138">
    <property type="entry name" value="phosphate_pstC"/>
    <property type="match status" value="1"/>
</dbReference>
<evidence type="ECO:0000259" key="11">
    <source>
        <dbReference type="PROSITE" id="PS50928"/>
    </source>
</evidence>
<feature type="transmembrane region" description="Helical" evidence="9">
    <location>
        <begin position="117"/>
        <end position="135"/>
    </location>
</feature>
<comment type="subcellular location">
    <subcellularLocation>
        <location evidence="10">Cell inner membrane</location>
        <topology evidence="10">Multi-pass membrane protein</topology>
    </subcellularLocation>
    <subcellularLocation>
        <location evidence="1 9">Cell membrane</location>
        <topology evidence="1 9">Multi-pass membrane protein</topology>
    </subcellularLocation>
</comment>
<sequence length="283" mass="29189">MNADRILAMGLRAGAALAGLLMALIFVFMLKESALSLREIGVWRFASDAGWHPTADAGAGRFNLLPMLIGTLLTTVGAIVIAAPLGLLSALFCRFYAPPVLGSLYRRLIELLAGVPSVIYGFWGLVVLVPLIGAWQPPGASLLAGMLILAVMILPTVALFADAALGAVPADHLRAAAALGLTRGAIITGVLLPAARPGIGTGLLLAVGRAAGETMAVLMVCGNVVQIPAQLTEPVRTLTANIALEMAYALGDHRGALYVTGLLLLLLVTLLVGASARLQRAHG</sequence>
<evidence type="ECO:0000313" key="12">
    <source>
        <dbReference type="EMBL" id="MDT0618678.1"/>
    </source>
</evidence>
<feature type="transmembrane region" description="Helical" evidence="9">
    <location>
        <begin position="142"/>
        <end position="161"/>
    </location>
</feature>
<dbReference type="RefSeq" id="WP_311658847.1">
    <property type="nucleotide sequence ID" value="NZ_JAVRHY010000007.1"/>
</dbReference>
<keyword evidence="5 10" id="KW-0592">Phosphate transport</keyword>
<feature type="transmembrane region" description="Helical" evidence="9">
    <location>
        <begin position="256"/>
        <end position="276"/>
    </location>
</feature>
<comment type="similarity">
    <text evidence="2 10">Belongs to the binding-protein-dependent transport system permease family. CysTW subfamily.</text>
</comment>
<dbReference type="InterPro" id="IPR000515">
    <property type="entry name" value="MetI-like"/>
</dbReference>
<dbReference type="Proteomes" id="UP001259982">
    <property type="component" value="Unassembled WGS sequence"/>
</dbReference>
<evidence type="ECO:0000256" key="10">
    <source>
        <dbReference type="RuleBase" id="RU363054"/>
    </source>
</evidence>
<keyword evidence="6 9" id="KW-0812">Transmembrane</keyword>
<keyword evidence="13" id="KW-1185">Reference proteome</keyword>
<organism evidence="12 13">
    <name type="scientific">Spectribacter acetivorans</name>
    <dbReference type="NCBI Taxonomy" id="3075603"/>
    <lineage>
        <taxon>Bacteria</taxon>
        <taxon>Pseudomonadati</taxon>
        <taxon>Pseudomonadota</taxon>
        <taxon>Gammaproteobacteria</taxon>
        <taxon>Salinisphaerales</taxon>
        <taxon>Salinisphaeraceae</taxon>
        <taxon>Spectribacter</taxon>
    </lineage>
</organism>
<dbReference type="PANTHER" id="PTHR30425:SF1">
    <property type="entry name" value="PHOSPHATE TRANSPORT SYSTEM PERMEASE PROTEIN PSTC"/>
    <property type="match status" value="1"/>
</dbReference>
<proteinExistence type="inferred from homology"/>
<comment type="function">
    <text evidence="10">Part of the binding-protein-dependent transport system for phosphate; probably responsible for the translocation of the substrate across the membrane.</text>
</comment>
<comment type="caution">
    <text evidence="12">The sequence shown here is derived from an EMBL/GenBank/DDBJ whole genome shotgun (WGS) entry which is preliminary data.</text>
</comment>
<dbReference type="InterPro" id="IPR011864">
    <property type="entry name" value="Phosphate_PstC"/>
</dbReference>
<evidence type="ECO:0000256" key="4">
    <source>
        <dbReference type="ARBA" id="ARBA00022475"/>
    </source>
</evidence>
<reference evidence="12 13" key="1">
    <citation type="submission" date="2023-09" db="EMBL/GenBank/DDBJ databases">
        <authorList>
            <person name="Rey-Velasco X."/>
        </authorList>
    </citation>
    <scope>NUCLEOTIDE SEQUENCE [LARGE SCALE GENOMIC DNA]</scope>
    <source>
        <strain evidence="12 13">P385</strain>
    </source>
</reference>
<evidence type="ECO:0000256" key="7">
    <source>
        <dbReference type="ARBA" id="ARBA00022989"/>
    </source>
</evidence>
<evidence type="ECO:0000256" key="6">
    <source>
        <dbReference type="ARBA" id="ARBA00022692"/>
    </source>
</evidence>
<evidence type="ECO:0000313" key="13">
    <source>
        <dbReference type="Proteomes" id="UP001259982"/>
    </source>
</evidence>
<feature type="domain" description="ABC transmembrane type-1" evidence="11">
    <location>
        <begin position="68"/>
        <end position="275"/>
    </location>
</feature>
<keyword evidence="8 9" id="KW-0472">Membrane</keyword>
<dbReference type="InterPro" id="IPR035906">
    <property type="entry name" value="MetI-like_sf"/>
</dbReference>
<dbReference type="PANTHER" id="PTHR30425">
    <property type="entry name" value="PHOSPHATE TRANSPORT SYSTEM PERMEASE PROTEIN PST"/>
    <property type="match status" value="1"/>
</dbReference>
<dbReference type="SUPFAM" id="SSF161098">
    <property type="entry name" value="MetI-like"/>
    <property type="match status" value="1"/>
</dbReference>
<feature type="transmembrane region" description="Helical" evidence="9">
    <location>
        <begin position="6"/>
        <end position="30"/>
    </location>
</feature>
<evidence type="ECO:0000256" key="3">
    <source>
        <dbReference type="ARBA" id="ARBA00022448"/>
    </source>
</evidence>
<dbReference type="CDD" id="cd06261">
    <property type="entry name" value="TM_PBP2"/>
    <property type="match status" value="1"/>
</dbReference>